<dbReference type="EMBL" id="JAPZBU010000006">
    <property type="protein sequence ID" value="KAJ5396785.1"/>
    <property type="molecule type" value="Genomic_DNA"/>
</dbReference>
<evidence type="ECO:0000256" key="1">
    <source>
        <dbReference type="SAM" id="MobiDB-lite"/>
    </source>
</evidence>
<evidence type="ECO:0000313" key="3">
    <source>
        <dbReference type="Proteomes" id="UP001147747"/>
    </source>
</evidence>
<name>A0A9W9W164_9EURO</name>
<proteinExistence type="predicted"/>
<reference evidence="2" key="2">
    <citation type="journal article" date="2023" name="IMA Fungus">
        <title>Comparative genomic study of the Penicillium genus elucidates a diverse pangenome and 15 lateral gene transfer events.</title>
        <authorList>
            <person name="Petersen C."/>
            <person name="Sorensen T."/>
            <person name="Nielsen M.R."/>
            <person name="Sondergaard T.E."/>
            <person name="Sorensen J.L."/>
            <person name="Fitzpatrick D.A."/>
            <person name="Frisvad J.C."/>
            <person name="Nielsen K.L."/>
        </authorList>
    </citation>
    <scope>NUCLEOTIDE SEQUENCE</scope>
    <source>
        <strain evidence="2">IBT 29677</strain>
    </source>
</reference>
<dbReference type="OrthoDB" id="10374225at2759"/>
<comment type="caution">
    <text evidence="2">The sequence shown here is derived from an EMBL/GenBank/DDBJ whole genome shotgun (WGS) entry which is preliminary data.</text>
</comment>
<accession>A0A9W9W164</accession>
<evidence type="ECO:0000313" key="2">
    <source>
        <dbReference type="EMBL" id="KAJ5396785.1"/>
    </source>
</evidence>
<dbReference type="GeneID" id="81368515"/>
<feature type="region of interest" description="Disordered" evidence="1">
    <location>
        <begin position="1"/>
        <end position="28"/>
    </location>
</feature>
<sequence length="79" mass="8560">MKRTESSDDRNQLAPHMHPEGDDEMPSWVHSAMAAETLSQPWKSEFGIEEDPAFGEGEDILALYNEGIAACPGEGSLAA</sequence>
<dbReference type="AlphaFoldDB" id="A0A9W9W164"/>
<gene>
    <name evidence="2" type="ORF">N7509_004898</name>
</gene>
<dbReference type="RefSeq" id="XP_056488837.1">
    <property type="nucleotide sequence ID" value="XM_056629535.1"/>
</dbReference>
<dbReference type="Proteomes" id="UP001147747">
    <property type="component" value="Unassembled WGS sequence"/>
</dbReference>
<organism evidence="2 3">
    <name type="scientific">Penicillium cosmopolitanum</name>
    <dbReference type="NCBI Taxonomy" id="1131564"/>
    <lineage>
        <taxon>Eukaryota</taxon>
        <taxon>Fungi</taxon>
        <taxon>Dikarya</taxon>
        <taxon>Ascomycota</taxon>
        <taxon>Pezizomycotina</taxon>
        <taxon>Eurotiomycetes</taxon>
        <taxon>Eurotiomycetidae</taxon>
        <taxon>Eurotiales</taxon>
        <taxon>Aspergillaceae</taxon>
        <taxon>Penicillium</taxon>
    </lineage>
</organism>
<reference evidence="2" key="1">
    <citation type="submission" date="2022-12" db="EMBL/GenBank/DDBJ databases">
        <authorList>
            <person name="Petersen C."/>
        </authorList>
    </citation>
    <scope>NUCLEOTIDE SEQUENCE</scope>
    <source>
        <strain evidence="2">IBT 29677</strain>
    </source>
</reference>
<protein>
    <submittedName>
        <fullName evidence="2">Uncharacterized protein</fullName>
    </submittedName>
</protein>
<keyword evidence="3" id="KW-1185">Reference proteome</keyword>
<feature type="compositionally biased region" description="Basic and acidic residues" evidence="1">
    <location>
        <begin position="1"/>
        <end position="11"/>
    </location>
</feature>